<protein>
    <recommendedName>
        <fullName evidence="2">DUF4347 domain-containing protein</fullName>
    </recommendedName>
</protein>
<evidence type="ECO:0000256" key="1">
    <source>
        <dbReference type="SAM" id="MobiDB-lite"/>
    </source>
</evidence>
<feature type="region of interest" description="Disordered" evidence="1">
    <location>
        <begin position="1839"/>
        <end position="1865"/>
    </location>
</feature>
<feature type="compositionally biased region" description="Gly residues" evidence="1">
    <location>
        <begin position="1846"/>
        <end position="1859"/>
    </location>
</feature>
<feature type="compositionally biased region" description="Polar residues" evidence="1">
    <location>
        <begin position="3224"/>
        <end position="3239"/>
    </location>
</feature>
<dbReference type="SUPFAM" id="SSF50939">
    <property type="entry name" value="Sialidases"/>
    <property type="match status" value="2"/>
</dbReference>
<feature type="region of interest" description="Disordered" evidence="1">
    <location>
        <begin position="3036"/>
        <end position="3064"/>
    </location>
</feature>
<accession>A0A252A5Y1</accession>
<feature type="region of interest" description="Disordered" evidence="1">
    <location>
        <begin position="851"/>
        <end position="879"/>
    </location>
</feature>
<dbReference type="Pfam" id="PF14252">
    <property type="entry name" value="DUF4347"/>
    <property type="match status" value="1"/>
</dbReference>
<name>A0A252A5Y1_9PROT</name>
<feature type="region of interest" description="Disordered" evidence="1">
    <location>
        <begin position="3213"/>
        <end position="3256"/>
    </location>
</feature>
<feature type="compositionally biased region" description="Polar residues" evidence="1">
    <location>
        <begin position="851"/>
        <end position="869"/>
    </location>
</feature>
<dbReference type="SUPFAM" id="SSF49478">
    <property type="entry name" value="Cna protein B-type domain"/>
    <property type="match status" value="1"/>
</dbReference>
<dbReference type="SUPFAM" id="SSF49401">
    <property type="entry name" value="Bacterial adhesins"/>
    <property type="match status" value="1"/>
</dbReference>
<evidence type="ECO:0000313" key="4">
    <source>
        <dbReference type="Proteomes" id="UP000194639"/>
    </source>
</evidence>
<proteinExistence type="predicted"/>
<feature type="region of interest" description="Disordered" evidence="1">
    <location>
        <begin position="2530"/>
        <end position="2559"/>
    </location>
</feature>
<dbReference type="InterPro" id="IPR025592">
    <property type="entry name" value="DUF4347"/>
</dbReference>
<dbReference type="EMBL" id="JOMO01000006">
    <property type="protein sequence ID" value="OUI84967.1"/>
    <property type="molecule type" value="Genomic_DNA"/>
</dbReference>
<dbReference type="InterPro" id="IPR008966">
    <property type="entry name" value="Adhesion_dom_sf"/>
</dbReference>
<dbReference type="SUPFAM" id="SSF49313">
    <property type="entry name" value="Cadherin-like"/>
    <property type="match status" value="1"/>
</dbReference>
<dbReference type="GO" id="GO:0005509">
    <property type="term" value="F:calcium ion binding"/>
    <property type="evidence" value="ECO:0007669"/>
    <property type="project" value="InterPro"/>
</dbReference>
<comment type="caution">
    <text evidence="3">The sequence shown here is derived from an EMBL/GenBank/DDBJ whole genome shotgun (WGS) entry which is preliminary data.</text>
</comment>
<dbReference type="InterPro" id="IPR015919">
    <property type="entry name" value="Cadherin-like_sf"/>
</dbReference>
<gene>
    <name evidence="3" type="ORF">HK12_12675</name>
</gene>
<dbReference type="Proteomes" id="UP000194639">
    <property type="component" value="Unassembled WGS sequence"/>
</dbReference>
<feature type="compositionally biased region" description="Polar residues" evidence="1">
    <location>
        <begin position="3247"/>
        <end position="3256"/>
    </location>
</feature>
<dbReference type="RefSeq" id="WP_086551670.1">
    <property type="nucleotide sequence ID" value="NZ_JOMO01000006.1"/>
</dbReference>
<sequence length="4032" mass="415550">MRRVLEPRRVFEAHSLTHEHHVAAPVGEHKVAGETSGSAKALERHADAALMSTGSTQASGRSIAFVDTSVANWQVLAQALPKNTEIVQIASGSNALEQMTKVISQEQNIETISIISYGKEGSLSIGQGIDTAVLTKESANVSSWSDHMAQDGQILLWGCDSGAGATGTQLVDTLHTLTHADVAASSNLTGDAADGGDWTLETKSSEFAVHDVFAVQVASAYGTVLDAPNPTVAISSSTTTVPVGNAFSETISFTNNSDGAIGYGPYIGLYVPQGDGHQATLQSLTYLDSPIAYKTVEITQTAQGLGVINPYATGSDGKPAFVAAPEGASAGDLYVFAKLPFGSYSAGQPAASVTANFIADDKTSVGANTLNFSAFGGFSLGADSLNNPQSDHPIVGTSMSAQLSTSLVSVSTSVGTAYGDGETATGTSYPLTYTTTITPAAATDSKPITDFHTTITLPDGVVLVKDSTQQVSIVGASGATYKVISDGSNGQPAQIEVGIPSLNANNQNVKVNVAAYVDQTYLDKTTNILSSSAQSKDIPSPTVTYEADSWTDGGGNSIAISGNANVDAAKFTARAFAVQDSAEDITPHTDSAGSSAPLGNGAVLPQDSIKYTATVQVSDFSSLKDLVIKQDIDNGQTVDPTVAPFFTYTENGTQYTVTLPTIPTEQTTTTPGENSDVIYTAGYSGSDSSSNVGWSFTRDATTGHTLVTFYIGAALQAQYGSSVLASGTTGSLTFQTKALTAYSPNTSGKSSAVITENDTLTATDTASATLVSMNTEDVAGDAVITADGGNTGLTVPKGEAGIRIVAVNGVAITDDKYVIRPGDKVTYAATYTLKSGDYNDLTLKSYLPQGTFSTSDPTGNGTTQFTQASTGGGDTSVYPESGQYQLVSSPNDVKINKTVENETSNSLEFTLTQKTAPDAKIDPVEIYFTVTASNAPMADGLPLTTLVEGSLTNGSGNTVQSQQIAGTSLAEPDLDTTTGIVSIVDDSGASKSLTYTDEVTGKTYDPSQSFNIAGSSGVPTKAGQLTDDILSQVDNLNMTAAGTSQNTQVDGGDTVRLATTVVNNGTSAAYDVSLSGKLPDSIGLSQVENFQIYSRDASGNLVAVENAGGSTVAAQYFSTTGSGFTIPVTGNAPALYGTGDTDHVGQNVLVVVYDVKLAPDTVVGGSLVWDGTIKSFANKVGGSNFVQADGTDVAGGTLSDDATIALAKPTITIGTDSSDSPQNDGTVNGTTGLQVVVGETRPITMTVSVPEGTLEGADRGNITLTTPLPAGMVIKPNSQITIAGLDGKVTTYNVSDIVSSDGKTLTFPLGNSISNSSVDKNADVIVKFDATFPDTIDGVSQTVADGTHYSTAATLQYSGAPVSTSGITFDQINPSVSGVLTSTVEGGGSTDAVYSGDTLDYTYTITNNGKAVAEDIQQILQLNNLTLVAGSASVTSGNLTISETANNTVSINGQDLRLKPGESATFTFKATVNPNQAAASSDTVTTTSGTYKTMATDSLDTTTHGNSNTGHTFTFDTKATATVADYSNVQLKIVGESNAGLASETNQQVSVSTPIGDIVRFKGSVDVPTGENHVVFDVAIPSGMSVDLSNNNITIALLSSSGNVVFVDNKDFDASSTALQVKETGAKTDPSTVEPTYKIPASAVSIVDGHLKIDLGTIQNNDTARDSSNNIIPTQVVFEFNAITNNTSANKVGSVQTEKFTVSDGTAAEAAKLGRTSNSVGQTIIEPHVTMTKVQTGFDQNTGIATYQVTLNNTGNTAAYRINVTDPLGDNTTYVPTSLSFKDGTTPGAFDTSGLNFTLNELDAKTGTFTYTYQVKVNDVTAPSADKDSTITYEGLTTSTQSLNGTTGGAKGTDTGGRDGSNPASVDNYYAKQTVGLSVVTGTLYSALGNLDATPAFNNSLDTPLGGVTLTATSADGKITETTTTRSDGTFSFYGLPDGKITITAAQPGTGGLDGKESNVYITNGTKSDSNAASSSVVAQGDATTGFQIVYRTPDTKPTIDGVDSSTVTTQNAGTANSLLHGENPSPVVHDTELDKLYAYDSSLYNYGGTVLTVQRYDDNGTATPTASDSFAGKGTANTGVWLDKNVVYLDGKQVGTYTLESGKLAITFQNGADAATNAADRISATTVQTVLAGLTYTNNNTGLDQKATKIGITLDDHNLSDNQGTGGDQTSSVYYSIFDTTATQISSQIYVEPNGEASAQNALSLTLPQLAGDTQVQQYTLSFSDGYQKAEDVLNYTPSSGTGDIVSQTTTDGSLVLVSTSGKATQDQWNTALKAISYYNTSNTPTTLPPRTLTRTVDLTNGNKLVQSNAVTIMVTATDDSPVLNTNVNVALVSVQEDQKTGVQAPTGAVGTPVTELINSTTVSDTDANNLANGQTNGAAPGMVVTHVDTTYGKWYYTTDNGTNWTQINSTVSASNALYLVANANTRISFVPDQLNYNGTIPNALTYRAWDQADPHDNGSYAALPAANTLGTGTGAGASYSSAEKNLSQTVIALNNAPLASGTAVYQSGVEDAAPTTLQKVSDLFGKNFDDSADQQYNSSTNPDGSHPDTLAGVALTSNPTPITEGKWYYTTDGNQLHGVPVPSDLSETNALVLGGGVQLYFVPSKDFNGIPQPLQGHLIDSSTQIHVYATTTGADLAGSTTVQTGVDVSGVHQGGDTAVSTNTVALDAIVQPVNDAPVASGAASLPSVAEDHTALSSSDGQTVGQLFGNNFKDTADQQKTTDNTTGSTENTLAGVAIVGNNTPESDGKWVYSTDGGKTWQDVGSVAQNKALVLGQDVKLAFSPAANFNGTPSPLTARLIDTSTDVPVNGTTTGADIAQPGTVIKNVDTTNNDGKTAISAQTVDLSTSVSSVNDAPVATGTAALPDGKEDAGPVSGTISTMFAGNFNDSIDQQQTTGNSTGSIENTLAGVAITGNDTPVNEGKWQYSTDGGTVWQDVGTVAPNSALILGANAQLQFVPAANFNGIPKALEAHLIDTSTDVPVYGTTTGADIAQAGFVSQASIDVTNNGGITAISKNQVDVLVNIKPVNDAPVASGAATALPETEDKQASGQSVTDLFGGNFNDTVDQQQTAANSAGSTENTLAGIAITGNDTPVSEGAWKYSTDGGKTWQEVGPVASDSALVLNKNAQLRFDAAPDFNGDPKPLTVHLIDSSTDVPVYGTTTGADIAKPDFVSQASVDTQNKGGITALSNNSVDLNVHVAAVNDAPKASGTAVLPPSTVEGVPNSQSVSDLFGSTFNDTTDEQKTTENPSGSSQNAFAGVAVTANNSPSSEGTWRYSTDNGKTWQDVGSVAPNSALVLSQDALLQFDAASGFSGTPQPLTAHLIDGSTDVPVYGTTTGALIEAGGVAMHGVDVRGNGGNTAISADGVDLTTTVHVAPVANGSATLIAGVEDGTPPTKTVTDLFGDNFQGVTNSFAGVAITVNTTPASEGAWRYSTDNGKTWQDVGQVSTGSALLLSGDAQLEFSPAPNFNGAPQPLTAHLVDNSSFTVNPGVTGADVAKGGLALKGVDVSDNGGTTPLSAGTVDLNTTEQPVPDAPTAQGTAILPAITQDGTPVGETVKTLFEPHYDNALDQQQTDINPTGSQAAPIAGVAITANPTPATEGTWVYSTDNGQHWIQVPKDVDTSHALVLPNDTLIAFVPAHDFNGAPLPLAGRPIAAGPGLLIPGMPGAELHSVMSNVDISKADQYGAVALTDVPVITSVTPLLLRPEVTPGANTIGVPQEGSNISDLFDNRYDDHRREQYSPINPTGTKSEAFGGIAITSNPTTPAEGVWRYTVDGGKSWINIPNNLSNDHAFVVPANAQISFKGAGGYTGSTTLTVHLLRQIPDMGTFVDIGTGPYGNSSLAAVQLEGRTISLPRQTTTTLRNTFSADALTQPVVEAWLGDYHIPADRSEENGWLRGYDTNAFVMINTQDAVSVSGQFKSSDPASLLNLSATQRDGAPLPDWVTFDPLTGTFTVVAPSEAPDSIDLKVVAHDGAMRTADSLVHVVIGRDPMQDLLGTLPSLPDLAHQPLPSKHGHKPFHHQVRHAVHHA</sequence>
<evidence type="ECO:0000313" key="3">
    <source>
        <dbReference type="EMBL" id="OUI84967.1"/>
    </source>
</evidence>
<dbReference type="GO" id="GO:0016020">
    <property type="term" value="C:membrane"/>
    <property type="evidence" value="ECO:0007669"/>
    <property type="project" value="InterPro"/>
</dbReference>
<organism evidence="3 4">
    <name type="scientific">Acetobacter orientalis</name>
    <dbReference type="NCBI Taxonomy" id="146474"/>
    <lineage>
        <taxon>Bacteria</taxon>
        <taxon>Pseudomonadati</taxon>
        <taxon>Pseudomonadota</taxon>
        <taxon>Alphaproteobacteria</taxon>
        <taxon>Acetobacterales</taxon>
        <taxon>Acetobacteraceae</taxon>
        <taxon>Acetobacter</taxon>
    </lineage>
</organism>
<reference evidence="3 4" key="1">
    <citation type="submission" date="2014-06" db="EMBL/GenBank/DDBJ databases">
        <authorList>
            <person name="Ju J."/>
            <person name="Zhang J."/>
        </authorList>
    </citation>
    <scope>NUCLEOTIDE SEQUENCE [LARGE SCALE GENOMIC DNA]</scope>
    <source>
        <strain evidence="3">DmW_045</strain>
    </source>
</reference>
<evidence type="ECO:0000259" key="2">
    <source>
        <dbReference type="Pfam" id="PF14252"/>
    </source>
</evidence>
<dbReference type="InterPro" id="IPR036278">
    <property type="entry name" value="Sialidase_sf"/>
</dbReference>
<feature type="domain" description="DUF4347" evidence="2">
    <location>
        <begin position="63"/>
        <end position="225"/>
    </location>
</feature>
<feature type="compositionally biased region" description="Polar residues" evidence="1">
    <location>
        <begin position="2535"/>
        <end position="2545"/>
    </location>
</feature>